<dbReference type="Proteomes" id="UP000075288">
    <property type="component" value="Unassembled WGS sequence"/>
</dbReference>
<reference evidence="1 2" key="1">
    <citation type="submission" date="2016-01" db="EMBL/GenBank/DDBJ databases">
        <title>Genome Sequences of Twelve Sporeforming Bacillus Species Isolated from Foods.</title>
        <authorList>
            <person name="Berendsen E.M."/>
            <person name="Wells-Bennik M.H."/>
            <person name="Krawcyk A.O."/>
            <person name="De Jong A."/>
            <person name="Holsappel S."/>
            <person name="Eijlander R.T."/>
            <person name="Kuipers O.P."/>
        </authorList>
    </citation>
    <scope>NUCLEOTIDE SEQUENCE [LARGE SCALE GENOMIC DNA]</scope>
    <source>
        <strain evidence="1 2">B4098</strain>
    </source>
</reference>
<dbReference type="EMBL" id="LQYG01000103">
    <property type="protein sequence ID" value="KYC60005.1"/>
    <property type="molecule type" value="Genomic_DNA"/>
</dbReference>
<proteinExistence type="predicted"/>
<dbReference type="AlphaFoldDB" id="A0A150JRR5"/>
<dbReference type="InterPro" id="IPR023105">
    <property type="entry name" value="YkvR-like_sf"/>
</dbReference>
<name>A0A150JRR5_HEYCO</name>
<protein>
    <recommendedName>
        <fullName evidence="3">DUF3219 family protein</fullName>
    </recommendedName>
</protein>
<comment type="caution">
    <text evidence="1">The sequence shown here is derived from an EMBL/GenBank/DDBJ whole genome shotgun (WGS) entry which is preliminary data.</text>
</comment>
<evidence type="ECO:0000313" key="1">
    <source>
        <dbReference type="EMBL" id="KYC60005.1"/>
    </source>
</evidence>
<dbReference type="Gene3D" id="2.40.30.80">
    <property type="entry name" value="YkvR-like"/>
    <property type="match status" value="1"/>
</dbReference>
<evidence type="ECO:0000313" key="2">
    <source>
        <dbReference type="Proteomes" id="UP000075288"/>
    </source>
</evidence>
<dbReference type="InterPro" id="IPR021596">
    <property type="entry name" value="DUF3219"/>
</dbReference>
<sequence length="97" mass="11316">MVTKVVLNGVAIQAEEFEEEVIRQNGVPLHKIRFAFKVRSDEYHDIATLLYEKTFDVSMPEKDLIFRGTIQNYSTSVTNLYKENEVADYRLELIETN</sequence>
<evidence type="ECO:0008006" key="3">
    <source>
        <dbReference type="Google" id="ProtNLM"/>
    </source>
</evidence>
<dbReference type="SUPFAM" id="SSF159173">
    <property type="entry name" value="YkvR-like"/>
    <property type="match status" value="1"/>
</dbReference>
<organism evidence="1 2">
    <name type="scientific">Heyndrickxia coagulans</name>
    <name type="common">Weizmannia coagulans</name>
    <dbReference type="NCBI Taxonomy" id="1398"/>
    <lineage>
        <taxon>Bacteria</taxon>
        <taxon>Bacillati</taxon>
        <taxon>Bacillota</taxon>
        <taxon>Bacilli</taxon>
        <taxon>Bacillales</taxon>
        <taxon>Bacillaceae</taxon>
        <taxon>Heyndrickxia</taxon>
    </lineage>
</organism>
<accession>A0A150JRR5</accession>
<dbReference type="RefSeq" id="WP_061566900.1">
    <property type="nucleotide sequence ID" value="NZ_LQYG01000103.1"/>
</dbReference>
<dbReference type="Pfam" id="PF11514">
    <property type="entry name" value="DUF3219"/>
    <property type="match status" value="1"/>
</dbReference>
<dbReference type="PATRIC" id="fig|1398.26.peg.1181"/>
<gene>
    <name evidence="1" type="ORF">B4098_3467</name>
</gene>